<sequence length="712" mass="80660">MRLNKEAFDLGSKKADYVPVDREMVIQKKRKELEMAIHDAFLRFMANLMRGYQSYLKPIKSAPASINATDTGNLFDLEGFLKSRDKSGTEFFRRPLVTSPEIRTDSVPHASSSLKTVVKRNFKFSSLEKELGRSSNILDRMEHTEVFPLDQVCYRILIELCGECGEPSLAVKVLQAMHRAGVEQNAVTYGIYHRAVLNAKWPTPSRQRAIEAWSQLRLFVHALAKLKASLRTDSRNLCPVSTDSHSEDPLSKNNPLDPLGALSSCETPKVTPNHLPMSPSRAKFMADLESTPFANEYNSKTENKTPNKSLGWLKGITNSPIMKMIRSQTFETPKPMENDPQNLAMSPSLHSLVNQVWKGYDDVRMDAVSSKLKLGVSSLVREVKSLNLSRSYREKGSGTLFGDDSDDEAVDIDEDDPAYRLDCGKADSILSDDWWLKEVFLQIRRNEMRKVETDASKTPFASGSMVMDVTLSTCTPCPSCRTMIYDEEIMSGWKVDDQNLNTVCPYCFSPEEPDHESERRGVFAPRLTVHMEWRDRPSASWYNPTIFDGDLERLNTTNGSDSEIKDVCVSYVSPLVLRREVETLLAADLYALKFISSEKVSSRSLGVWRTVTQSVQDNKLFTAIQTLINDSRRVTDNGQIALGPHFPVFRDIQFASLDMFGRALLRDSLDKQYAEEHSKLPPRIMCIMPNQDRPQTLVQRVCRKVFLPLDLF</sequence>
<evidence type="ECO:0000256" key="1">
    <source>
        <dbReference type="PROSITE-ProRule" id="PRU00708"/>
    </source>
</evidence>
<protein>
    <submittedName>
        <fullName evidence="3">DDENN domain protein</fullName>
    </submittedName>
</protein>
<evidence type="ECO:0000259" key="2">
    <source>
        <dbReference type="SMART" id="SM00801"/>
    </source>
</evidence>
<dbReference type="KEGG" id="nai:NECAME_10254"/>
<keyword evidence="4" id="KW-1185">Reference proteome</keyword>
<feature type="repeat" description="PPR" evidence="1">
    <location>
        <begin position="150"/>
        <end position="184"/>
    </location>
</feature>
<feature type="domain" description="dDENN" evidence="2">
    <location>
        <begin position="33"/>
        <end position="121"/>
    </location>
</feature>
<dbReference type="GO" id="GO:0032483">
    <property type="term" value="P:regulation of Rab protein signal transduction"/>
    <property type="evidence" value="ECO:0007669"/>
    <property type="project" value="TreeGrafter"/>
</dbReference>
<reference evidence="4" key="1">
    <citation type="journal article" date="2014" name="Nat. Genet.">
        <title>Genome of the human hookworm Necator americanus.</title>
        <authorList>
            <person name="Tang Y.T."/>
            <person name="Gao X."/>
            <person name="Rosa B.A."/>
            <person name="Abubucker S."/>
            <person name="Hallsworth-Pepin K."/>
            <person name="Martin J."/>
            <person name="Tyagi R."/>
            <person name="Heizer E."/>
            <person name="Zhang X."/>
            <person name="Bhonagiri-Palsikar V."/>
            <person name="Minx P."/>
            <person name="Warren W.C."/>
            <person name="Wang Q."/>
            <person name="Zhan B."/>
            <person name="Hotez P.J."/>
            <person name="Sternberg P.W."/>
            <person name="Dougall A."/>
            <person name="Gaze S.T."/>
            <person name="Mulvenna J."/>
            <person name="Sotillo J."/>
            <person name="Ranganathan S."/>
            <person name="Rabelo E.M."/>
            <person name="Wilson R.K."/>
            <person name="Felgner P.L."/>
            <person name="Bethony J."/>
            <person name="Hawdon J.M."/>
            <person name="Gasser R.B."/>
            <person name="Loukas A."/>
            <person name="Mitreva M."/>
        </authorList>
    </citation>
    <scope>NUCLEOTIDE SEQUENCE [LARGE SCALE GENOMIC DNA]</scope>
</reference>
<organism evidence="3 4">
    <name type="scientific">Necator americanus</name>
    <name type="common">Human hookworm</name>
    <dbReference type="NCBI Taxonomy" id="51031"/>
    <lineage>
        <taxon>Eukaryota</taxon>
        <taxon>Metazoa</taxon>
        <taxon>Ecdysozoa</taxon>
        <taxon>Nematoda</taxon>
        <taxon>Chromadorea</taxon>
        <taxon>Rhabditida</taxon>
        <taxon>Rhabditina</taxon>
        <taxon>Rhabditomorpha</taxon>
        <taxon>Strongyloidea</taxon>
        <taxon>Ancylostomatidae</taxon>
        <taxon>Bunostominae</taxon>
        <taxon>Necator</taxon>
    </lineage>
</organism>
<dbReference type="PANTHER" id="PTHR12296">
    <property type="entry name" value="DENN DOMAIN-CONTAINING PROTEIN 4"/>
    <property type="match status" value="1"/>
</dbReference>
<dbReference type="SMART" id="SM00801">
    <property type="entry name" value="dDENN"/>
    <property type="match status" value="1"/>
</dbReference>
<evidence type="ECO:0000313" key="4">
    <source>
        <dbReference type="Proteomes" id="UP000053676"/>
    </source>
</evidence>
<dbReference type="AlphaFoldDB" id="W2T9P6"/>
<accession>W2T9P6</accession>
<dbReference type="InterPro" id="IPR002885">
    <property type="entry name" value="PPR_rpt"/>
</dbReference>
<dbReference type="OrthoDB" id="75250at2759"/>
<dbReference type="EMBL" id="KI659838">
    <property type="protein sequence ID" value="ETN78593.1"/>
    <property type="molecule type" value="Genomic_DNA"/>
</dbReference>
<dbReference type="Gene3D" id="1.25.40.10">
    <property type="entry name" value="Tetratricopeptide repeat domain"/>
    <property type="match status" value="1"/>
</dbReference>
<dbReference type="STRING" id="51031.W2T9P6"/>
<dbReference type="PROSITE" id="PS51375">
    <property type="entry name" value="PPR"/>
    <property type="match status" value="1"/>
</dbReference>
<proteinExistence type="predicted"/>
<dbReference type="InterPro" id="IPR005112">
    <property type="entry name" value="dDENN_dom"/>
</dbReference>
<dbReference type="GO" id="GO:0005085">
    <property type="term" value="F:guanyl-nucleotide exchange factor activity"/>
    <property type="evidence" value="ECO:0007669"/>
    <property type="project" value="UniProtKB-ARBA"/>
</dbReference>
<gene>
    <name evidence="3" type="ORF">NECAME_10254</name>
</gene>
<evidence type="ECO:0000313" key="3">
    <source>
        <dbReference type="EMBL" id="ETN78593.1"/>
    </source>
</evidence>
<dbReference type="Proteomes" id="UP000053676">
    <property type="component" value="Unassembled WGS sequence"/>
</dbReference>
<dbReference type="InterPro" id="IPR051696">
    <property type="entry name" value="DENN_Domain_GEFs"/>
</dbReference>
<dbReference type="PANTHER" id="PTHR12296:SF30">
    <property type="entry name" value="DENN DOMAIN-CONTAINING PROTEIN CRAG"/>
    <property type="match status" value="1"/>
</dbReference>
<dbReference type="InterPro" id="IPR011990">
    <property type="entry name" value="TPR-like_helical_dom_sf"/>
</dbReference>
<dbReference type="OMA" id="FANEYNS"/>
<name>W2T9P6_NECAM</name>
<dbReference type="GO" id="GO:0031410">
    <property type="term" value="C:cytoplasmic vesicle"/>
    <property type="evidence" value="ECO:0007669"/>
    <property type="project" value="TreeGrafter"/>
</dbReference>